<dbReference type="PANTHER" id="PTHR43228:SF1">
    <property type="entry name" value="TWO-COMPONENT RESPONSE REGULATOR ARR22"/>
    <property type="match status" value="1"/>
</dbReference>
<dbReference type="GO" id="GO:0000160">
    <property type="term" value="P:phosphorelay signal transduction system"/>
    <property type="evidence" value="ECO:0007669"/>
    <property type="project" value="InterPro"/>
</dbReference>
<name>A0A410K0K8_9BACT</name>
<keyword evidence="1" id="KW-0597">Phosphoprotein</keyword>
<dbReference type="InterPro" id="IPR052048">
    <property type="entry name" value="ST_Response_Regulator"/>
</dbReference>
<sequence length="147" mass="16679">MSVAPRVIIADDEAHIRLIMKKVIQSINCELVGEAQNGFEAVELCRQFKVDIVLLDINMPKQTGTESIKFIKELQPNSLIIMLTSVADVETVDECLKYGAYNYIRKDTPIKEIRQIIVESWNSFLTARRNKNEDKVQPEGNPSGDQN</sequence>
<dbReference type="KEGG" id="gtl:EP073_10960"/>
<dbReference type="Proteomes" id="UP000287502">
    <property type="component" value="Chromosome"/>
</dbReference>
<dbReference type="OrthoDB" id="9759232at2"/>
<dbReference type="SMART" id="SM00448">
    <property type="entry name" value="REC"/>
    <property type="match status" value="1"/>
</dbReference>
<dbReference type="PROSITE" id="PS50110">
    <property type="entry name" value="RESPONSE_REGULATORY"/>
    <property type="match status" value="1"/>
</dbReference>
<evidence type="ECO:0000313" key="4">
    <source>
        <dbReference type="Proteomes" id="UP000287502"/>
    </source>
</evidence>
<dbReference type="Pfam" id="PF00072">
    <property type="entry name" value="Response_reg"/>
    <property type="match status" value="1"/>
</dbReference>
<dbReference type="PANTHER" id="PTHR43228">
    <property type="entry name" value="TWO-COMPONENT RESPONSE REGULATOR"/>
    <property type="match status" value="1"/>
</dbReference>
<dbReference type="InterPro" id="IPR001789">
    <property type="entry name" value="Sig_transdc_resp-reg_receiver"/>
</dbReference>
<gene>
    <name evidence="3" type="ORF">EP073_10960</name>
</gene>
<dbReference type="AlphaFoldDB" id="A0A410K0K8"/>
<protein>
    <submittedName>
        <fullName evidence="3">Response regulator</fullName>
    </submittedName>
</protein>
<dbReference type="InterPro" id="IPR011006">
    <property type="entry name" value="CheY-like_superfamily"/>
</dbReference>
<evidence type="ECO:0000256" key="1">
    <source>
        <dbReference type="PROSITE-ProRule" id="PRU00169"/>
    </source>
</evidence>
<evidence type="ECO:0000313" key="3">
    <source>
        <dbReference type="EMBL" id="QAR33903.1"/>
    </source>
</evidence>
<feature type="modified residue" description="4-aspartylphosphate" evidence="1">
    <location>
        <position position="56"/>
    </location>
</feature>
<dbReference type="Gene3D" id="3.40.50.2300">
    <property type="match status" value="1"/>
</dbReference>
<evidence type="ECO:0000259" key="2">
    <source>
        <dbReference type="PROSITE" id="PS50110"/>
    </source>
</evidence>
<keyword evidence="4" id="KW-1185">Reference proteome</keyword>
<accession>A0A410K0K8</accession>
<proteinExistence type="predicted"/>
<dbReference type="RefSeq" id="WP_128467188.1">
    <property type="nucleotide sequence ID" value="NZ_CP035108.1"/>
</dbReference>
<reference evidence="3 4" key="1">
    <citation type="submission" date="2019-01" db="EMBL/GenBank/DDBJ databases">
        <title>Geovibrio thiophilus DSM 11263, complete genome.</title>
        <authorList>
            <person name="Spring S."/>
            <person name="Bunk B."/>
            <person name="Sproer C."/>
        </authorList>
    </citation>
    <scope>NUCLEOTIDE SEQUENCE [LARGE SCALE GENOMIC DNA]</scope>
    <source>
        <strain evidence="3 4">DSM 11263</strain>
    </source>
</reference>
<dbReference type="CDD" id="cd17536">
    <property type="entry name" value="REC_YesN-like"/>
    <property type="match status" value="1"/>
</dbReference>
<dbReference type="SUPFAM" id="SSF52172">
    <property type="entry name" value="CheY-like"/>
    <property type="match status" value="1"/>
</dbReference>
<dbReference type="EMBL" id="CP035108">
    <property type="protein sequence ID" value="QAR33903.1"/>
    <property type="molecule type" value="Genomic_DNA"/>
</dbReference>
<feature type="domain" description="Response regulatory" evidence="2">
    <location>
        <begin position="6"/>
        <end position="121"/>
    </location>
</feature>
<organism evidence="3 4">
    <name type="scientific">Geovibrio thiophilus</name>
    <dbReference type="NCBI Taxonomy" id="139438"/>
    <lineage>
        <taxon>Bacteria</taxon>
        <taxon>Pseudomonadati</taxon>
        <taxon>Deferribacterota</taxon>
        <taxon>Deferribacteres</taxon>
        <taxon>Deferribacterales</taxon>
        <taxon>Geovibrionaceae</taxon>
        <taxon>Geovibrio</taxon>
    </lineage>
</organism>